<dbReference type="Pfam" id="PF01740">
    <property type="entry name" value="STAS"/>
    <property type="match status" value="1"/>
</dbReference>
<protein>
    <submittedName>
        <fullName evidence="2">STAS domain-containing protein</fullName>
    </submittedName>
</protein>
<dbReference type="EMBL" id="JANDBD010000009">
    <property type="protein sequence ID" value="MCP9274796.1"/>
    <property type="molecule type" value="Genomic_DNA"/>
</dbReference>
<evidence type="ECO:0000313" key="3">
    <source>
        <dbReference type="Proteomes" id="UP001651690"/>
    </source>
</evidence>
<dbReference type="Gene3D" id="3.30.750.24">
    <property type="entry name" value="STAS domain"/>
    <property type="match status" value="1"/>
</dbReference>
<dbReference type="CDD" id="cd07043">
    <property type="entry name" value="STAS_anti-anti-sigma_factors"/>
    <property type="match status" value="1"/>
</dbReference>
<evidence type="ECO:0000313" key="2">
    <source>
        <dbReference type="EMBL" id="MCP9274796.1"/>
    </source>
</evidence>
<dbReference type="Proteomes" id="UP001651690">
    <property type="component" value="Unassembled WGS sequence"/>
</dbReference>
<proteinExistence type="predicted"/>
<sequence length="124" mass="13211">MNLDIATQSTSPESITVHVVGDVDYLTTATLVATVTDLLATAPALRDLRFELTGMSFCDSAGLSGFIQIHRRTSSAGIQLHLDDMPPHFERILDLTGVLEHLTAPPSGVDESVAQRYEGGGSNS</sequence>
<dbReference type="SUPFAM" id="SSF52091">
    <property type="entry name" value="SpoIIaa-like"/>
    <property type="match status" value="1"/>
</dbReference>
<evidence type="ECO:0000259" key="1">
    <source>
        <dbReference type="PROSITE" id="PS50801"/>
    </source>
</evidence>
<dbReference type="PROSITE" id="PS50801">
    <property type="entry name" value="STAS"/>
    <property type="match status" value="1"/>
</dbReference>
<reference evidence="2 3" key="1">
    <citation type="submission" date="2022-06" db="EMBL/GenBank/DDBJ databases">
        <title>Mycolicibacterium sp. CAU 1645 isolated from seawater.</title>
        <authorList>
            <person name="Kim W."/>
        </authorList>
    </citation>
    <scope>NUCLEOTIDE SEQUENCE [LARGE SCALE GENOMIC DNA]</scope>
    <source>
        <strain evidence="2 3">CAU 1645</strain>
    </source>
</reference>
<dbReference type="RefSeq" id="WP_255062476.1">
    <property type="nucleotide sequence ID" value="NZ_JANDBD010000009.1"/>
</dbReference>
<organism evidence="2 3">
    <name type="scientific">Mycolicibacterium arenosum</name>
    <dbReference type="NCBI Taxonomy" id="2952157"/>
    <lineage>
        <taxon>Bacteria</taxon>
        <taxon>Bacillati</taxon>
        <taxon>Actinomycetota</taxon>
        <taxon>Actinomycetes</taxon>
        <taxon>Mycobacteriales</taxon>
        <taxon>Mycobacteriaceae</taxon>
        <taxon>Mycolicibacterium</taxon>
    </lineage>
</organism>
<dbReference type="InterPro" id="IPR002645">
    <property type="entry name" value="STAS_dom"/>
</dbReference>
<gene>
    <name evidence="2" type="ORF">NM203_21620</name>
</gene>
<feature type="domain" description="STAS" evidence="1">
    <location>
        <begin position="4"/>
        <end position="102"/>
    </location>
</feature>
<accession>A0ABT1M6K1</accession>
<keyword evidence="3" id="KW-1185">Reference proteome</keyword>
<name>A0ABT1M6K1_9MYCO</name>
<comment type="caution">
    <text evidence="2">The sequence shown here is derived from an EMBL/GenBank/DDBJ whole genome shotgun (WGS) entry which is preliminary data.</text>
</comment>
<dbReference type="InterPro" id="IPR036513">
    <property type="entry name" value="STAS_dom_sf"/>
</dbReference>